<dbReference type="Proteomes" id="UP000537141">
    <property type="component" value="Unassembled WGS sequence"/>
</dbReference>
<evidence type="ECO:0000313" key="2">
    <source>
        <dbReference type="EMBL" id="MBB6544631.1"/>
    </source>
</evidence>
<dbReference type="Pfam" id="PF13487">
    <property type="entry name" value="HD_5"/>
    <property type="match status" value="1"/>
</dbReference>
<protein>
    <submittedName>
        <fullName evidence="2">HD-GYP domain-containing protein (C-di-GMP phosphodiesterase class II)</fullName>
    </submittedName>
</protein>
<dbReference type="CDD" id="cd00077">
    <property type="entry name" value="HDc"/>
    <property type="match status" value="1"/>
</dbReference>
<name>A0A7X0NJM6_9GAMM</name>
<dbReference type="Pfam" id="PF11871">
    <property type="entry name" value="DUF3391"/>
    <property type="match status" value="1"/>
</dbReference>
<proteinExistence type="predicted"/>
<dbReference type="PANTHER" id="PTHR43155:SF2">
    <property type="entry name" value="CYCLIC DI-GMP PHOSPHODIESTERASE PA4108"/>
    <property type="match status" value="1"/>
</dbReference>
<accession>A0A7X0NJM6</accession>
<comment type="caution">
    <text evidence="2">The sequence shown here is derived from an EMBL/GenBank/DDBJ whole genome shotgun (WGS) entry which is preliminary data.</text>
</comment>
<evidence type="ECO:0000313" key="3">
    <source>
        <dbReference type="Proteomes" id="UP000537141"/>
    </source>
</evidence>
<dbReference type="GO" id="GO:0008081">
    <property type="term" value="F:phosphoric diester hydrolase activity"/>
    <property type="evidence" value="ECO:0007669"/>
    <property type="project" value="UniProtKB-ARBA"/>
</dbReference>
<keyword evidence="3" id="KW-1185">Reference proteome</keyword>
<sequence>MQSEINISELRAGHYVVAIVKQQGNYKLNQAGHIKNDLVIKNLIAKGVESIIIDTDKTLKKSPTAQSNSEVFSLDEDFTPVLPESPDVFEIDKAKKLFNESKRIQRQVFDDAFAGKPLDIEPIHNVTDNTIDAIFKNPDALACVINIRKKDEYLLEHSVSVSVLITIFARFLRIKKEIIQQLAVGAFLHDVGKIMIPEEVLDKPGKLSEQEFTIMKTHVNHSIDIIKNTPGISPISLEVAALHHEKLDGNGYPFNVKGSDISTYGRMISICDIFDALTAHRCYKEGYSHMKAFSILRSLGESGHLDKRLVNLFINCMGVFPVGSLVELGSNKLAIVEKRNLDDPTKPKVKAFYSAKHNHYVAAKNIDLSKEKDFIIKGVRADDFDLDMNKIIEFLLTEG</sequence>
<reference evidence="2 3" key="1">
    <citation type="submission" date="2020-08" db="EMBL/GenBank/DDBJ databases">
        <title>Genomic Encyclopedia of Type Strains, Phase IV (KMG-IV): sequencing the most valuable type-strain genomes for metagenomic binning, comparative biology and taxonomic classification.</title>
        <authorList>
            <person name="Goeker M."/>
        </authorList>
    </citation>
    <scope>NUCLEOTIDE SEQUENCE [LARGE SCALE GENOMIC DNA]</scope>
    <source>
        <strain evidence="2 3">DSM 26287</strain>
    </source>
</reference>
<dbReference type="AlphaFoldDB" id="A0A7X0NJM6"/>
<dbReference type="SUPFAM" id="SSF109604">
    <property type="entry name" value="HD-domain/PDEase-like"/>
    <property type="match status" value="1"/>
</dbReference>
<dbReference type="Gene3D" id="1.10.3210.10">
    <property type="entry name" value="Hypothetical protein af1432"/>
    <property type="match status" value="1"/>
</dbReference>
<dbReference type="PANTHER" id="PTHR43155">
    <property type="entry name" value="CYCLIC DI-GMP PHOSPHODIESTERASE PA4108-RELATED"/>
    <property type="match status" value="1"/>
</dbReference>
<dbReference type="PROSITE" id="PS51832">
    <property type="entry name" value="HD_GYP"/>
    <property type="match status" value="1"/>
</dbReference>
<dbReference type="InterPro" id="IPR037522">
    <property type="entry name" value="HD_GYP_dom"/>
</dbReference>
<dbReference type="SMART" id="SM00471">
    <property type="entry name" value="HDc"/>
    <property type="match status" value="1"/>
</dbReference>
<dbReference type="InterPro" id="IPR003607">
    <property type="entry name" value="HD/PDEase_dom"/>
</dbReference>
<dbReference type="EMBL" id="JACHHU010000033">
    <property type="protein sequence ID" value="MBB6544631.1"/>
    <property type="molecule type" value="Genomic_DNA"/>
</dbReference>
<organism evidence="2 3">
    <name type="scientific">Thalassotalea piscium</name>
    <dbReference type="NCBI Taxonomy" id="1230533"/>
    <lineage>
        <taxon>Bacteria</taxon>
        <taxon>Pseudomonadati</taxon>
        <taxon>Pseudomonadota</taxon>
        <taxon>Gammaproteobacteria</taxon>
        <taxon>Alteromonadales</taxon>
        <taxon>Colwelliaceae</taxon>
        <taxon>Thalassotalea</taxon>
    </lineage>
</organism>
<evidence type="ECO:0000259" key="1">
    <source>
        <dbReference type="PROSITE" id="PS51832"/>
    </source>
</evidence>
<dbReference type="InterPro" id="IPR021812">
    <property type="entry name" value="DUF3391"/>
</dbReference>
<dbReference type="RefSeq" id="WP_184425916.1">
    <property type="nucleotide sequence ID" value="NZ_AP027362.1"/>
</dbReference>
<gene>
    <name evidence="2" type="ORF">HNQ55_003164</name>
</gene>
<feature type="domain" description="HD-GYP" evidence="1">
    <location>
        <begin position="132"/>
        <end position="329"/>
    </location>
</feature>